<dbReference type="GO" id="GO:0009249">
    <property type="term" value="P:protein lipoylation"/>
    <property type="evidence" value="ECO:0007669"/>
    <property type="project" value="TreeGrafter"/>
</dbReference>
<dbReference type="InterPro" id="IPR000089">
    <property type="entry name" value="Biotin_lipoyl"/>
</dbReference>
<comment type="similarity">
    <text evidence="1 3">Belongs to the GcvH family.</text>
</comment>
<protein>
    <recommendedName>
        <fullName evidence="3">Glycine cleavage system H protein</fullName>
    </recommendedName>
</protein>
<sequence>MSTIPAEYKYSSEHEWVSPAVDGVVTVGITDHAQAELGEVVYVDLPAVGDTCAAGDNVAAVESTKAASDVYTPVSGEIVEVNEALDAEPNTVNADANGAGWIFKVRLSDPTELDGLMDAAAYEEFCKG</sequence>
<evidence type="ECO:0000313" key="7">
    <source>
        <dbReference type="Proteomes" id="UP000823964"/>
    </source>
</evidence>
<dbReference type="GO" id="GO:0005960">
    <property type="term" value="C:glycine cleavage complex"/>
    <property type="evidence" value="ECO:0007669"/>
    <property type="project" value="InterPro"/>
</dbReference>
<dbReference type="AlphaFoldDB" id="A0A9D2AGH4"/>
<comment type="function">
    <text evidence="3">The glycine cleavage system catalyzes the degradation of glycine. The H protein shuttles the methylamine group of glycine from the P protein to the T protein.</text>
</comment>
<dbReference type="InterPro" id="IPR011053">
    <property type="entry name" value="Single_hybrid_motif"/>
</dbReference>
<name>A0A9D2AGH4_9BACT</name>
<evidence type="ECO:0000256" key="4">
    <source>
        <dbReference type="PIRSR" id="PIRSR617453-50"/>
    </source>
</evidence>
<reference evidence="6" key="1">
    <citation type="journal article" date="2021" name="PeerJ">
        <title>Extensive microbial diversity within the chicken gut microbiome revealed by metagenomics and culture.</title>
        <authorList>
            <person name="Gilroy R."/>
            <person name="Ravi A."/>
            <person name="Getino M."/>
            <person name="Pursley I."/>
            <person name="Horton D.L."/>
            <person name="Alikhan N.F."/>
            <person name="Baker D."/>
            <person name="Gharbi K."/>
            <person name="Hall N."/>
            <person name="Watson M."/>
            <person name="Adriaenssens E.M."/>
            <person name="Foster-Nyarko E."/>
            <person name="Jarju S."/>
            <person name="Secka A."/>
            <person name="Antonio M."/>
            <person name="Oren A."/>
            <person name="Chaudhuri R.R."/>
            <person name="La Ragione R."/>
            <person name="Hildebrand F."/>
            <person name="Pallen M.J."/>
        </authorList>
    </citation>
    <scope>NUCLEOTIDE SEQUENCE</scope>
    <source>
        <strain evidence="6">14975</strain>
    </source>
</reference>
<dbReference type="Pfam" id="PF01597">
    <property type="entry name" value="GCV_H"/>
    <property type="match status" value="1"/>
</dbReference>
<evidence type="ECO:0000256" key="1">
    <source>
        <dbReference type="ARBA" id="ARBA00009249"/>
    </source>
</evidence>
<comment type="caution">
    <text evidence="6">The sequence shown here is derived from an EMBL/GenBank/DDBJ whole genome shotgun (WGS) entry which is preliminary data.</text>
</comment>
<dbReference type="Gene3D" id="2.40.50.100">
    <property type="match status" value="1"/>
</dbReference>
<dbReference type="InterPro" id="IPR033753">
    <property type="entry name" value="GCV_H/Fam206"/>
</dbReference>
<dbReference type="CDD" id="cd06848">
    <property type="entry name" value="GCS_H"/>
    <property type="match status" value="1"/>
</dbReference>
<dbReference type="GO" id="GO:0019464">
    <property type="term" value="P:glycine decarboxylation via glycine cleavage system"/>
    <property type="evidence" value="ECO:0007669"/>
    <property type="project" value="UniProtKB-UniRule"/>
</dbReference>
<comment type="cofactor">
    <cofactor evidence="3">
        <name>(R)-lipoate</name>
        <dbReference type="ChEBI" id="CHEBI:83088"/>
    </cofactor>
    <text evidence="3">Binds 1 lipoyl cofactor covalently.</text>
</comment>
<feature type="domain" description="Lipoyl-binding" evidence="5">
    <location>
        <begin position="24"/>
        <end position="106"/>
    </location>
</feature>
<evidence type="ECO:0000313" key="6">
    <source>
        <dbReference type="EMBL" id="HIX19072.1"/>
    </source>
</evidence>
<organism evidence="6 7">
    <name type="scientific">Candidatus Akkermansia intestinigallinarum</name>
    <dbReference type="NCBI Taxonomy" id="2838431"/>
    <lineage>
        <taxon>Bacteria</taxon>
        <taxon>Pseudomonadati</taxon>
        <taxon>Verrucomicrobiota</taxon>
        <taxon>Verrucomicrobiia</taxon>
        <taxon>Verrucomicrobiales</taxon>
        <taxon>Akkermansiaceae</taxon>
        <taxon>Akkermansia</taxon>
    </lineage>
</organism>
<dbReference type="PANTHER" id="PTHR11715">
    <property type="entry name" value="GLYCINE CLEAVAGE SYSTEM H PROTEIN"/>
    <property type="match status" value="1"/>
</dbReference>
<dbReference type="NCBIfam" id="TIGR00527">
    <property type="entry name" value="gcvH"/>
    <property type="match status" value="1"/>
</dbReference>
<dbReference type="PANTHER" id="PTHR11715:SF3">
    <property type="entry name" value="GLYCINE CLEAVAGE SYSTEM H PROTEIN-RELATED"/>
    <property type="match status" value="1"/>
</dbReference>
<evidence type="ECO:0000256" key="3">
    <source>
        <dbReference type="HAMAP-Rule" id="MF_00272"/>
    </source>
</evidence>
<accession>A0A9D2AGH4</accession>
<evidence type="ECO:0000259" key="5">
    <source>
        <dbReference type="PROSITE" id="PS50968"/>
    </source>
</evidence>
<dbReference type="InterPro" id="IPR017453">
    <property type="entry name" value="GCV_H_sub"/>
</dbReference>
<reference evidence="6" key="2">
    <citation type="submission" date="2021-04" db="EMBL/GenBank/DDBJ databases">
        <authorList>
            <person name="Gilroy R."/>
        </authorList>
    </citation>
    <scope>NUCLEOTIDE SEQUENCE</scope>
    <source>
        <strain evidence="6">14975</strain>
    </source>
</reference>
<keyword evidence="2 3" id="KW-0450">Lipoyl</keyword>
<dbReference type="PROSITE" id="PS50968">
    <property type="entry name" value="BIOTINYL_LIPOYL"/>
    <property type="match status" value="1"/>
</dbReference>
<dbReference type="SUPFAM" id="SSF51230">
    <property type="entry name" value="Single hybrid motif"/>
    <property type="match status" value="1"/>
</dbReference>
<dbReference type="HAMAP" id="MF_00272">
    <property type="entry name" value="GcvH"/>
    <property type="match status" value="1"/>
</dbReference>
<dbReference type="GO" id="GO:0005829">
    <property type="term" value="C:cytosol"/>
    <property type="evidence" value="ECO:0007669"/>
    <property type="project" value="TreeGrafter"/>
</dbReference>
<feature type="modified residue" description="N6-lipoyllysine" evidence="3 4">
    <location>
        <position position="65"/>
    </location>
</feature>
<gene>
    <name evidence="3 6" type="primary">gcvH</name>
    <name evidence="6" type="ORF">H9862_00545</name>
</gene>
<evidence type="ECO:0000256" key="2">
    <source>
        <dbReference type="ARBA" id="ARBA00022823"/>
    </source>
</evidence>
<comment type="subunit">
    <text evidence="3">The glycine cleavage system is composed of four proteins: P, T, L and H.</text>
</comment>
<dbReference type="NCBIfam" id="NF002270">
    <property type="entry name" value="PRK01202.1"/>
    <property type="match status" value="1"/>
</dbReference>
<dbReference type="Proteomes" id="UP000823964">
    <property type="component" value="Unassembled WGS sequence"/>
</dbReference>
<dbReference type="InterPro" id="IPR002930">
    <property type="entry name" value="GCV_H"/>
</dbReference>
<proteinExistence type="inferred from homology"/>
<dbReference type="EMBL" id="DXFQ01000009">
    <property type="protein sequence ID" value="HIX19072.1"/>
    <property type="molecule type" value="Genomic_DNA"/>
</dbReference>